<organism evidence="3 4">
    <name type="scientific">Tautonia plasticadhaerens</name>
    <dbReference type="NCBI Taxonomy" id="2527974"/>
    <lineage>
        <taxon>Bacteria</taxon>
        <taxon>Pseudomonadati</taxon>
        <taxon>Planctomycetota</taxon>
        <taxon>Planctomycetia</taxon>
        <taxon>Isosphaerales</taxon>
        <taxon>Isosphaeraceae</taxon>
        <taxon>Tautonia</taxon>
    </lineage>
</organism>
<dbReference type="RefSeq" id="WP_145277992.1">
    <property type="nucleotide sequence ID" value="NZ_CP036426.1"/>
</dbReference>
<evidence type="ECO:0000256" key="1">
    <source>
        <dbReference type="SAM" id="MobiDB-lite"/>
    </source>
</evidence>
<protein>
    <submittedName>
        <fullName evidence="3">Uncharacterized protein</fullName>
    </submittedName>
</protein>
<gene>
    <name evidence="3" type="ORF">ElP_69890</name>
</gene>
<evidence type="ECO:0000256" key="2">
    <source>
        <dbReference type="SAM" id="Phobius"/>
    </source>
</evidence>
<keyword evidence="2" id="KW-1133">Transmembrane helix</keyword>
<feature type="region of interest" description="Disordered" evidence="1">
    <location>
        <begin position="107"/>
        <end position="135"/>
    </location>
</feature>
<feature type="transmembrane region" description="Helical" evidence="2">
    <location>
        <begin position="6"/>
        <end position="25"/>
    </location>
</feature>
<dbReference type="Proteomes" id="UP000317835">
    <property type="component" value="Chromosome"/>
</dbReference>
<name>A0A518HDU6_9BACT</name>
<feature type="compositionally biased region" description="Pro residues" evidence="1">
    <location>
        <begin position="118"/>
        <end position="135"/>
    </location>
</feature>
<keyword evidence="4" id="KW-1185">Reference proteome</keyword>
<evidence type="ECO:0000313" key="4">
    <source>
        <dbReference type="Proteomes" id="UP000317835"/>
    </source>
</evidence>
<dbReference type="AlphaFoldDB" id="A0A518HDU6"/>
<dbReference type="EMBL" id="CP036426">
    <property type="protein sequence ID" value="QDV39028.1"/>
    <property type="molecule type" value="Genomic_DNA"/>
</dbReference>
<keyword evidence="2" id="KW-0812">Transmembrane</keyword>
<accession>A0A518HDU6</accession>
<feature type="transmembrane region" description="Helical" evidence="2">
    <location>
        <begin position="37"/>
        <end position="58"/>
    </location>
</feature>
<keyword evidence="2" id="KW-0472">Membrane</keyword>
<dbReference type="KEGG" id="tpla:ElP_69890"/>
<reference evidence="3 4" key="1">
    <citation type="submission" date="2019-02" db="EMBL/GenBank/DDBJ databases">
        <title>Deep-cultivation of Planctomycetes and their phenomic and genomic characterization uncovers novel biology.</title>
        <authorList>
            <person name="Wiegand S."/>
            <person name="Jogler M."/>
            <person name="Boedeker C."/>
            <person name="Pinto D."/>
            <person name="Vollmers J."/>
            <person name="Rivas-Marin E."/>
            <person name="Kohn T."/>
            <person name="Peeters S.H."/>
            <person name="Heuer A."/>
            <person name="Rast P."/>
            <person name="Oberbeckmann S."/>
            <person name="Bunk B."/>
            <person name="Jeske O."/>
            <person name="Meyerdierks A."/>
            <person name="Storesund J.E."/>
            <person name="Kallscheuer N."/>
            <person name="Luecker S."/>
            <person name="Lage O.M."/>
            <person name="Pohl T."/>
            <person name="Merkel B.J."/>
            <person name="Hornburger P."/>
            <person name="Mueller R.-W."/>
            <person name="Bruemmer F."/>
            <person name="Labrenz M."/>
            <person name="Spormann A.M."/>
            <person name="Op den Camp H."/>
            <person name="Overmann J."/>
            <person name="Amann R."/>
            <person name="Jetten M.S.M."/>
            <person name="Mascher T."/>
            <person name="Medema M.H."/>
            <person name="Devos D.P."/>
            <person name="Kaster A.-K."/>
            <person name="Ovreas L."/>
            <person name="Rohde M."/>
            <person name="Galperin M.Y."/>
            <person name="Jogler C."/>
        </authorList>
    </citation>
    <scope>NUCLEOTIDE SEQUENCE [LARGE SCALE GENOMIC DNA]</scope>
    <source>
        <strain evidence="3 4">ElP</strain>
    </source>
</reference>
<proteinExistence type="predicted"/>
<feature type="transmembrane region" description="Helical" evidence="2">
    <location>
        <begin position="70"/>
        <end position="91"/>
    </location>
</feature>
<evidence type="ECO:0000313" key="3">
    <source>
        <dbReference type="EMBL" id="QDV39028.1"/>
    </source>
</evidence>
<sequence>MILGMEIALLIFGIAALVRGKFSVGKDRKVTGWRARLLGLICLTPFPVAMTAGIVIGVVAALDGRGEPDYLVIAGVEVVIVVATCVIVALLGKAFYAQQRREEARPAFPGADGFGVDPGPPADPDNPYAPPRTRA</sequence>